<keyword evidence="1" id="KW-1133">Transmembrane helix</keyword>
<keyword evidence="1" id="KW-0472">Membrane</keyword>
<evidence type="ECO:0000256" key="1">
    <source>
        <dbReference type="SAM" id="Phobius"/>
    </source>
</evidence>
<dbReference type="STRING" id="27349.A0A0L6VDC2"/>
<proteinExistence type="predicted"/>
<comment type="caution">
    <text evidence="2">The sequence shown here is derived from an EMBL/GenBank/DDBJ whole genome shotgun (WGS) entry which is preliminary data.</text>
</comment>
<dbReference type="VEuPathDB" id="FungiDB:VP01_186g6"/>
<name>A0A0L6VDC2_9BASI</name>
<accession>A0A0L6VDC2</accession>
<organism evidence="2 3">
    <name type="scientific">Puccinia sorghi</name>
    <dbReference type="NCBI Taxonomy" id="27349"/>
    <lineage>
        <taxon>Eukaryota</taxon>
        <taxon>Fungi</taxon>
        <taxon>Dikarya</taxon>
        <taxon>Basidiomycota</taxon>
        <taxon>Pucciniomycotina</taxon>
        <taxon>Pucciniomycetes</taxon>
        <taxon>Pucciniales</taxon>
        <taxon>Pucciniaceae</taxon>
        <taxon>Puccinia</taxon>
    </lineage>
</organism>
<dbReference type="Proteomes" id="UP000037035">
    <property type="component" value="Unassembled WGS sequence"/>
</dbReference>
<evidence type="ECO:0000313" key="2">
    <source>
        <dbReference type="EMBL" id="KNZ58743.1"/>
    </source>
</evidence>
<gene>
    <name evidence="2" type="ORF">VP01_186g6</name>
</gene>
<dbReference type="Pfam" id="PF09774">
    <property type="entry name" value="MIX23"/>
    <property type="match status" value="1"/>
</dbReference>
<keyword evidence="3" id="KW-1185">Reference proteome</keyword>
<protein>
    <submittedName>
        <fullName evidence="2">Uncharacterized protein</fullName>
    </submittedName>
</protein>
<sequence length="93" mass="10429">MPTLPPQSVCLDLSEFRRLLTRYRKLDDSINLSLNRSFSILNSSSPQQAPTTQCAEFWKILTGELIYIYILAVPSLIAPLSSAFKIVGRVVKS</sequence>
<feature type="transmembrane region" description="Helical" evidence="1">
    <location>
        <begin position="66"/>
        <end position="87"/>
    </location>
</feature>
<dbReference type="OrthoDB" id="5593818at2759"/>
<keyword evidence="1" id="KW-0812">Transmembrane</keyword>
<evidence type="ECO:0000313" key="3">
    <source>
        <dbReference type="Proteomes" id="UP000037035"/>
    </source>
</evidence>
<dbReference type="InterPro" id="IPR019171">
    <property type="entry name" value="MIX23"/>
</dbReference>
<dbReference type="GO" id="GO:0005758">
    <property type="term" value="C:mitochondrial intermembrane space"/>
    <property type="evidence" value="ECO:0007669"/>
    <property type="project" value="InterPro"/>
</dbReference>
<dbReference type="EMBL" id="LAVV01006692">
    <property type="protein sequence ID" value="KNZ58743.1"/>
    <property type="molecule type" value="Genomic_DNA"/>
</dbReference>
<reference evidence="2 3" key="1">
    <citation type="submission" date="2015-08" db="EMBL/GenBank/DDBJ databases">
        <title>Next Generation Sequencing and Analysis of the Genome of Puccinia sorghi L Schw, the Causal Agent of Maize Common Rust.</title>
        <authorList>
            <person name="Rochi L."/>
            <person name="Burguener G."/>
            <person name="Darino M."/>
            <person name="Turjanski A."/>
            <person name="Kreff E."/>
            <person name="Dieguez M.J."/>
            <person name="Sacco F."/>
        </authorList>
    </citation>
    <scope>NUCLEOTIDE SEQUENCE [LARGE SCALE GENOMIC DNA]</scope>
    <source>
        <strain evidence="2 3">RO10H11247</strain>
    </source>
</reference>
<dbReference type="AlphaFoldDB" id="A0A0L6VDC2"/>